<organism evidence="2 3">
    <name type="scientific">Cryobacterium luteum</name>
    <dbReference type="NCBI Taxonomy" id="1424661"/>
    <lineage>
        <taxon>Bacteria</taxon>
        <taxon>Bacillati</taxon>
        <taxon>Actinomycetota</taxon>
        <taxon>Actinomycetes</taxon>
        <taxon>Micrococcales</taxon>
        <taxon>Microbacteriaceae</taxon>
        <taxon>Cryobacterium</taxon>
    </lineage>
</organism>
<feature type="domain" description="SsuA/THI5-like" evidence="1">
    <location>
        <begin position="54"/>
        <end position="262"/>
    </location>
</feature>
<dbReference type="PANTHER" id="PTHR30024">
    <property type="entry name" value="ALIPHATIC SULFONATES-BINDING PROTEIN-RELATED"/>
    <property type="match status" value="1"/>
</dbReference>
<reference evidence="2 3" key="1">
    <citation type="submission" date="2019-03" db="EMBL/GenBank/DDBJ databases">
        <title>Genomics of glacier-inhabiting Cryobacterium strains.</title>
        <authorList>
            <person name="Liu Q."/>
            <person name="Xin Y.-H."/>
        </authorList>
    </citation>
    <scope>NUCLEOTIDE SEQUENCE [LARGE SCALE GENOMIC DNA]</scope>
    <source>
        <strain evidence="2 3">Hh15</strain>
    </source>
</reference>
<sequence length="341" mass="36240">MNRKPLTTLGTAILVALAAPLFTSGCSGSAAADTEITTIRYQGAPNTVSLIELAGELGYLGDLDLDWVSNTTSGPQSIQSVATDETDIGGAFSGAVVNLIEAGALVTAVINYYGEDEKTFTGYYVLEDSPIHTARDLIGKKIGVNTLGAHHEAVIRTYLQASGLSPNEIARVELVVVPPNDTELAVRRGQLDVGTLGGVLQDNALAVGGVRALFTDIGVVGGAFDAGQYVLRNDFIDANPATSKKLVTGIAQAIEWQRKTPVDEVIATFTKIIDERGRNENTSTLKYWKSVGIARTGGEITNQDFTRWAGWLKESGAVTTRLTPSDYYTNELNGLLDAGQE</sequence>
<accession>A0A1H8JCD8</accession>
<dbReference type="EMBL" id="SOFF01000016">
    <property type="protein sequence ID" value="TFB92342.1"/>
    <property type="molecule type" value="Genomic_DNA"/>
</dbReference>
<proteinExistence type="predicted"/>
<dbReference type="OrthoDB" id="5174711at2"/>
<comment type="caution">
    <text evidence="2">The sequence shown here is derived from an EMBL/GenBank/DDBJ whole genome shotgun (WGS) entry which is preliminary data.</text>
</comment>
<dbReference type="Gene3D" id="3.40.190.10">
    <property type="entry name" value="Periplasmic binding protein-like II"/>
    <property type="match status" value="2"/>
</dbReference>
<dbReference type="AlphaFoldDB" id="A0A1H8JCD8"/>
<keyword evidence="3" id="KW-1185">Reference proteome</keyword>
<name>A0A1H8JCD8_9MICO</name>
<dbReference type="PROSITE" id="PS51257">
    <property type="entry name" value="PROKAR_LIPOPROTEIN"/>
    <property type="match status" value="1"/>
</dbReference>
<dbReference type="InterPro" id="IPR015168">
    <property type="entry name" value="SsuA/THI5"/>
</dbReference>
<gene>
    <name evidence="2" type="ORF">E3O10_04690</name>
</gene>
<dbReference type="Pfam" id="PF09084">
    <property type="entry name" value="NMT1"/>
    <property type="match status" value="1"/>
</dbReference>
<evidence type="ECO:0000259" key="1">
    <source>
        <dbReference type="Pfam" id="PF09084"/>
    </source>
</evidence>
<evidence type="ECO:0000313" key="3">
    <source>
        <dbReference type="Proteomes" id="UP000297654"/>
    </source>
</evidence>
<dbReference type="RefSeq" id="WP_092111341.1">
    <property type="nucleotide sequence ID" value="NZ_FOCN01000014.1"/>
</dbReference>
<protein>
    <submittedName>
        <fullName evidence="2">ABC transporter substrate-binding protein</fullName>
    </submittedName>
</protein>
<dbReference type="Proteomes" id="UP000297654">
    <property type="component" value="Unassembled WGS sequence"/>
</dbReference>
<dbReference type="SUPFAM" id="SSF53850">
    <property type="entry name" value="Periplasmic binding protein-like II"/>
    <property type="match status" value="1"/>
</dbReference>
<dbReference type="STRING" id="1424661.SAMN05216281_11429"/>
<evidence type="ECO:0000313" key="2">
    <source>
        <dbReference type="EMBL" id="TFB92342.1"/>
    </source>
</evidence>